<dbReference type="Proteomes" id="UP000294914">
    <property type="component" value="Unassembled WGS sequence"/>
</dbReference>
<keyword evidence="2" id="KW-1185">Reference proteome</keyword>
<sequence>MGLPKYLIDTCSLTKMRHTYPEDVFPDPWLKLTELADSGILISAEDVWEELNVFEDEISSWAQSRHNFFQPLTPDIQLRATEILSSHPGLLDLRKNKSSADPFVIATAVEFDCSVVTEEKASNSYIRPKIPNVCSDLSVECIDIVEMFRREGLGA</sequence>
<evidence type="ECO:0000313" key="1">
    <source>
        <dbReference type="EMBL" id="TDY03001.1"/>
    </source>
</evidence>
<dbReference type="Pfam" id="PF14367">
    <property type="entry name" value="DUF4411"/>
    <property type="match status" value="1"/>
</dbReference>
<reference evidence="1 2" key="1">
    <citation type="submission" date="2019-03" db="EMBL/GenBank/DDBJ databases">
        <title>Genomic Encyclopedia of Type Strains, Phase IV (KMG-IV): sequencing the most valuable type-strain genomes for metagenomic binning, comparative biology and taxonomic classification.</title>
        <authorList>
            <person name="Goeker M."/>
        </authorList>
    </citation>
    <scope>NUCLEOTIDE SEQUENCE [LARGE SCALE GENOMIC DNA]</scope>
    <source>
        <strain evidence="1 2">DSM 16326</strain>
    </source>
</reference>
<dbReference type="InterPro" id="IPR029060">
    <property type="entry name" value="PIN-like_dom_sf"/>
</dbReference>
<dbReference type="InterPro" id="IPR016541">
    <property type="entry name" value="UCP008505"/>
</dbReference>
<name>A0A4R8IPX2_9GAMM</name>
<gene>
    <name evidence="1" type="ORF">EDC23_1385</name>
</gene>
<dbReference type="PIRSF" id="PIRSF008505">
    <property type="entry name" value="UCP008505"/>
    <property type="match status" value="1"/>
</dbReference>
<dbReference type="SUPFAM" id="SSF88723">
    <property type="entry name" value="PIN domain-like"/>
    <property type="match status" value="1"/>
</dbReference>
<dbReference type="RefSeq" id="WP_134082365.1">
    <property type="nucleotide sequence ID" value="NZ_SOQX01000002.1"/>
</dbReference>
<comment type="caution">
    <text evidence="1">The sequence shown here is derived from an EMBL/GenBank/DDBJ whole genome shotgun (WGS) entry which is preliminary data.</text>
</comment>
<proteinExistence type="predicted"/>
<dbReference type="EMBL" id="SOQX01000002">
    <property type="protein sequence ID" value="TDY03001.1"/>
    <property type="molecule type" value="Genomic_DNA"/>
</dbReference>
<protein>
    <submittedName>
        <fullName evidence="1">Uncharacterized protein DUF4411</fullName>
    </submittedName>
</protein>
<accession>A0A4R8IPX2</accession>
<dbReference type="AlphaFoldDB" id="A0A4R8IPX2"/>
<organism evidence="1 2">
    <name type="scientific">Thiohalophilus thiocyanatoxydans</name>
    <dbReference type="NCBI Taxonomy" id="381308"/>
    <lineage>
        <taxon>Bacteria</taxon>
        <taxon>Pseudomonadati</taxon>
        <taxon>Pseudomonadota</taxon>
        <taxon>Gammaproteobacteria</taxon>
        <taxon>Thiohalomonadales</taxon>
        <taxon>Thiohalophilaceae</taxon>
        <taxon>Thiohalophilus</taxon>
    </lineage>
</organism>
<evidence type="ECO:0000313" key="2">
    <source>
        <dbReference type="Proteomes" id="UP000294914"/>
    </source>
</evidence>
<dbReference type="OrthoDB" id="338425at2"/>